<accession>A0A645DJ63</accession>
<organism evidence="1">
    <name type="scientific">bioreactor metagenome</name>
    <dbReference type="NCBI Taxonomy" id="1076179"/>
    <lineage>
        <taxon>unclassified sequences</taxon>
        <taxon>metagenomes</taxon>
        <taxon>ecological metagenomes</taxon>
    </lineage>
</organism>
<dbReference type="EMBL" id="VSSQ01036740">
    <property type="protein sequence ID" value="MPM89291.1"/>
    <property type="molecule type" value="Genomic_DNA"/>
</dbReference>
<gene>
    <name evidence="1" type="primary">nagB_49</name>
    <name evidence="1" type="ORF">SDC9_136399</name>
</gene>
<dbReference type="EC" id="3.5.99.6" evidence="1"/>
<dbReference type="SUPFAM" id="SSF100950">
    <property type="entry name" value="NagB/RpiA/CoA transferase-like"/>
    <property type="match status" value="1"/>
</dbReference>
<keyword evidence="1" id="KW-0378">Hydrolase</keyword>
<comment type="caution">
    <text evidence="1">The sequence shown here is derived from an EMBL/GenBank/DDBJ whole genome shotgun (WGS) entry which is preliminary data.</text>
</comment>
<dbReference type="PANTHER" id="PTHR11280:SF5">
    <property type="entry name" value="GLUCOSAMINE-6-PHOSPHATE ISOMERASE"/>
    <property type="match status" value="1"/>
</dbReference>
<dbReference type="GO" id="GO:0019262">
    <property type="term" value="P:N-acetylneuraminate catabolic process"/>
    <property type="evidence" value="ECO:0007669"/>
    <property type="project" value="TreeGrafter"/>
</dbReference>
<dbReference type="GO" id="GO:0042802">
    <property type="term" value="F:identical protein binding"/>
    <property type="evidence" value="ECO:0007669"/>
    <property type="project" value="TreeGrafter"/>
</dbReference>
<dbReference type="GO" id="GO:0004342">
    <property type="term" value="F:glucosamine-6-phosphate deaminase activity"/>
    <property type="evidence" value="ECO:0007669"/>
    <property type="project" value="UniProtKB-EC"/>
</dbReference>
<dbReference type="InterPro" id="IPR004547">
    <property type="entry name" value="Glucosamine6P_isomerase"/>
</dbReference>
<evidence type="ECO:0000313" key="1">
    <source>
        <dbReference type="EMBL" id="MPM89291.1"/>
    </source>
</evidence>
<dbReference type="Gene3D" id="3.40.50.1360">
    <property type="match status" value="1"/>
</dbReference>
<proteinExistence type="predicted"/>
<dbReference type="GO" id="GO:0005737">
    <property type="term" value="C:cytoplasm"/>
    <property type="evidence" value="ECO:0007669"/>
    <property type="project" value="TreeGrafter"/>
</dbReference>
<sequence length="87" mass="9613">MPRRAFTMGVGTILDAKRILMLVTGARKADVLAKAIEGPVTSMISATAIQFHRNVVVIIDEAAATKLAGQDYYRWSFANEPCWAPYR</sequence>
<dbReference type="AlphaFoldDB" id="A0A645DJ63"/>
<name>A0A645DJ63_9ZZZZ</name>
<dbReference type="GO" id="GO:0006046">
    <property type="term" value="P:N-acetylglucosamine catabolic process"/>
    <property type="evidence" value="ECO:0007669"/>
    <property type="project" value="TreeGrafter"/>
</dbReference>
<dbReference type="PANTHER" id="PTHR11280">
    <property type="entry name" value="GLUCOSAMINE-6-PHOSPHATE ISOMERASE"/>
    <property type="match status" value="1"/>
</dbReference>
<reference evidence="1" key="1">
    <citation type="submission" date="2019-08" db="EMBL/GenBank/DDBJ databases">
        <authorList>
            <person name="Kucharzyk K."/>
            <person name="Murdoch R.W."/>
            <person name="Higgins S."/>
            <person name="Loffler F."/>
        </authorList>
    </citation>
    <scope>NUCLEOTIDE SEQUENCE</scope>
</reference>
<dbReference type="InterPro" id="IPR037171">
    <property type="entry name" value="NagB/RpiA_transferase-like"/>
</dbReference>
<protein>
    <submittedName>
        <fullName evidence="1">Glucosamine-6-phosphate deaminase</fullName>
        <ecNumber evidence="1">3.5.99.6</ecNumber>
    </submittedName>
</protein>
<dbReference type="GO" id="GO:0006043">
    <property type="term" value="P:glucosamine catabolic process"/>
    <property type="evidence" value="ECO:0007669"/>
    <property type="project" value="TreeGrafter"/>
</dbReference>